<dbReference type="PANTHER" id="PTHR19848:SF8">
    <property type="entry name" value="F-BOX AND WD REPEAT DOMAIN CONTAINING 7"/>
    <property type="match status" value="1"/>
</dbReference>
<dbReference type="GO" id="GO:0031418">
    <property type="term" value="F:L-ascorbic acid binding"/>
    <property type="evidence" value="ECO:0007669"/>
    <property type="project" value="InterPro"/>
</dbReference>
<dbReference type="InterPro" id="IPR015943">
    <property type="entry name" value="WD40/YVTN_repeat-like_dom_sf"/>
</dbReference>
<feature type="domain" description="Prolyl 4-hydroxylase alpha subunit" evidence="7">
    <location>
        <begin position="14"/>
        <end position="196"/>
    </location>
</feature>
<dbReference type="InterPro" id="IPR006620">
    <property type="entry name" value="Pro_4_hyd_alph"/>
</dbReference>
<feature type="repeat" description="WD" evidence="6">
    <location>
        <begin position="436"/>
        <end position="458"/>
    </location>
</feature>
<dbReference type="Proteomes" id="UP000282184">
    <property type="component" value="Unassembled WGS sequence"/>
</dbReference>
<dbReference type="InterPro" id="IPR001680">
    <property type="entry name" value="WD40_rpt"/>
</dbReference>
<dbReference type="SMART" id="SM00320">
    <property type="entry name" value="WD40"/>
    <property type="match status" value="7"/>
</dbReference>
<keyword evidence="2 6" id="KW-0853">WD repeat</keyword>
<keyword evidence="5" id="KW-0560">Oxidoreductase</keyword>
<name>A0A431U1F6_9BACT</name>
<accession>A0A431U1F6</accession>
<dbReference type="GO" id="GO:0051213">
    <property type="term" value="F:dioxygenase activity"/>
    <property type="evidence" value="ECO:0007669"/>
    <property type="project" value="UniProtKB-KW"/>
</dbReference>
<dbReference type="RefSeq" id="WP_126693998.1">
    <property type="nucleotide sequence ID" value="NZ_RXOF01000008.1"/>
</dbReference>
<evidence type="ECO:0000256" key="2">
    <source>
        <dbReference type="ARBA" id="ARBA00022574"/>
    </source>
</evidence>
<dbReference type="PROSITE" id="PS50082">
    <property type="entry name" value="WD_REPEATS_2"/>
    <property type="match status" value="4"/>
</dbReference>
<dbReference type="GO" id="GO:0005506">
    <property type="term" value="F:iron ion binding"/>
    <property type="evidence" value="ECO:0007669"/>
    <property type="project" value="InterPro"/>
</dbReference>
<dbReference type="InterPro" id="IPR044862">
    <property type="entry name" value="Pro_4_hyd_alph_FE2OG_OXY"/>
</dbReference>
<protein>
    <recommendedName>
        <fullName evidence="7">Prolyl 4-hydroxylase alpha subunit domain-containing protein</fullName>
    </recommendedName>
</protein>
<gene>
    <name evidence="8" type="ORF">EJV47_15120</name>
</gene>
<organism evidence="8 9">
    <name type="scientific">Hymenobacter gummosus</name>
    <dbReference type="NCBI Taxonomy" id="1776032"/>
    <lineage>
        <taxon>Bacteria</taxon>
        <taxon>Pseudomonadati</taxon>
        <taxon>Bacteroidota</taxon>
        <taxon>Cytophagia</taxon>
        <taxon>Cytophagales</taxon>
        <taxon>Hymenobacteraceae</taxon>
        <taxon>Hymenobacter</taxon>
    </lineage>
</organism>
<evidence type="ECO:0000256" key="4">
    <source>
        <dbReference type="ARBA" id="ARBA00022964"/>
    </source>
</evidence>
<dbReference type="PROSITE" id="PS50294">
    <property type="entry name" value="WD_REPEATS_REGION"/>
    <property type="match status" value="1"/>
</dbReference>
<evidence type="ECO:0000259" key="7">
    <source>
        <dbReference type="SMART" id="SM00702"/>
    </source>
</evidence>
<dbReference type="PRINTS" id="PR00320">
    <property type="entry name" value="GPROTEINBRPT"/>
</dbReference>
<dbReference type="SUPFAM" id="SSF50978">
    <property type="entry name" value="WD40 repeat-like"/>
    <property type="match status" value="1"/>
</dbReference>
<keyword evidence="3" id="KW-0677">Repeat</keyword>
<evidence type="ECO:0000313" key="8">
    <source>
        <dbReference type="EMBL" id="RTQ48922.1"/>
    </source>
</evidence>
<dbReference type="InterPro" id="IPR020472">
    <property type="entry name" value="WD40_PAC1"/>
</dbReference>
<dbReference type="GO" id="GO:0016705">
    <property type="term" value="F:oxidoreductase activity, acting on paired donors, with incorporation or reduction of molecular oxygen"/>
    <property type="evidence" value="ECO:0007669"/>
    <property type="project" value="InterPro"/>
</dbReference>
<keyword evidence="9" id="KW-1185">Reference proteome</keyword>
<evidence type="ECO:0000313" key="9">
    <source>
        <dbReference type="Proteomes" id="UP000282184"/>
    </source>
</evidence>
<dbReference type="Gene3D" id="2.60.120.620">
    <property type="entry name" value="q2cbj1_9rhob like domain"/>
    <property type="match status" value="1"/>
</dbReference>
<dbReference type="InterPro" id="IPR036322">
    <property type="entry name" value="WD40_repeat_dom_sf"/>
</dbReference>
<evidence type="ECO:0000256" key="1">
    <source>
        <dbReference type="ARBA" id="ARBA00001961"/>
    </source>
</evidence>
<dbReference type="Gene3D" id="2.130.10.10">
    <property type="entry name" value="YVTN repeat-like/Quinoprotein amine dehydrogenase"/>
    <property type="match status" value="3"/>
</dbReference>
<evidence type="ECO:0000256" key="3">
    <source>
        <dbReference type="ARBA" id="ARBA00022737"/>
    </source>
</evidence>
<dbReference type="Pfam" id="PF13640">
    <property type="entry name" value="2OG-FeII_Oxy_3"/>
    <property type="match status" value="1"/>
</dbReference>
<dbReference type="AlphaFoldDB" id="A0A431U1F6"/>
<comment type="caution">
    <text evidence="8">The sequence shown here is derived from an EMBL/GenBank/DDBJ whole genome shotgun (WGS) entry which is preliminary data.</text>
</comment>
<keyword evidence="4" id="KW-0223">Dioxygenase</keyword>
<reference evidence="8 9" key="1">
    <citation type="submission" date="2018-12" db="EMBL/GenBank/DDBJ databases">
        <title>Hymenobacter gummosus sp. nov., isolated from a spring.</title>
        <authorList>
            <person name="Nie L."/>
        </authorList>
    </citation>
    <scope>NUCLEOTIDE SEQUENCE [LARGE SCALE GENOMIC DNA]</scope>
    <source>
        <strain evidence="8 9">KCTC 52166</strain>
    </source>
</reference>
<feature type="repeat" description="WD" evidence="6">
    <location>
        <begin position="332"/>
        <end position="372"/>
    </location>
</feature>
<evidence type="ECO:0000256" key="6">
    <source>
        <dbReference type="PROSITE-ProRule" id="PRU00221"/>
    </source>
</evidence>
<feature type="repeat" description="WD" evidence="6">
    <location>
        <begin position="248"/>
        <end position="279"/>
    </location>
</feature>
<proteinExistence type="predicted"/>
<feature type="repeat" description="WD" evidence="6">
    <location>
        <begin position="221"/>
        <end position="239"/>
    </location>
</feature>
<dbReference type="PANTHER" id="PTHR19848">
    <property type="entry name" value="WD40 REPEAT PROTEIN"/>
    <property type="match status" value="1"/>
</dbReference>
<comment type="cofactor">
    <cofactor evidence="1">
        <name>L-ascorbate</name>
        <dbReference type="ChEBI" id="CHEBI:38290"/>
    </cofactor>
</comment>
<evidence type="ECO:0000256" key="5">
    <source>
        <dbReference type="ARBA" id="ARBA00023002"/>
    </source>
</evidence>
<dbReference type="EMBL" id="RXOF01000008">
    <property type="protein sequence ID" value="RTQ48922.1"/>
    <property type="molecule type" value="Genomic_DNA"/>
</dbReference>
<sequence length="502" mass="54677">MSTESAYDLLPDSALLCRVIPRLFSPAECAALLAEPQRRAFASSAANYPTYYRNNERCVVDDAALAARLLARAAPYLPATLPATDAPATADWELLGVNSRIRFCRYAAGQYFHRHLDGVHHVSPTVQSRLTFMVYLNDARTFGGGRTLFFRDQYTPEIWAAYHPQQGDLIVFDHQIWHEGEELSAGEKFVLRSDLLYQQPAPAAAPGFAAVHLGYIWQLCPLGPLLLSAGRDQVIRVWDAAGCCRQELRGHQGSVLALARLTADTFVSGSRDQQVRIWQRGAAGAFGRSAPLPLHQGAVLALARLADDTFASAGADALVHIVDTQGQVRRTLRGHTDWVWQVVVLSADVLATSSEDGSIRCWHWPSGRELLRLPGLVSVLSLAYDAPRRQLVSGNLHGEIRVYELGADFTTATLRACWAAHRGLVRTLLPLPGGRLASGGEDSCVRVWDPATGRAPAEHPHQNFVQALALDAAGQLLSASYDGSIRRWPLPEAAPAAPPPGC</sequence>
<dbReference type="Pfam" id="PF00400">
    <property type="entry name" value="WD40"/>
    <property type="match status" value="5"/>
</dbReference>
<dbReference type="SMART" id="SM00702">
    <property type="entry name" value="P4Hc"/>
    <property type="match status" value="1"/>
</dbReference>
<dbReference type="OrthoDB" id="269774at2"/>
<dbReference type="CDD" id="cd00200">
    <property type="entry name" value="WD40"/>
    <property type="match status" value="1"/>
</dbReference>